<feature type="transmembrane region" description="Helical" evidence="6">
    <location>
        <begin position="155"/>
        <end position="177"/>
    </location>
</feature>
<evidence type="ECO:0000256" key="6">
    <source>
        <dbReference type="SAM" id="Phobius"/>
    </source>
</evidence>
<evidence type="ECO:0000256" key="1">
    <source>
        <dbReference type="ARBA" id="ARBA00004141"/>
    </source>
</evidence>
<keyword evidence="9" id="KW-1185">Reference proteome</keyword>
<reference evidence="8" key="1">
    <citation type="submission" date="2022-11" db="EMBL/GenBank/DDBJ databases">
        <title>Marinomonas sp. nov., isolated from marine algae.</title>
        <authorList>
            <person name="Choi D.G."/>
            <person name="Kim J.M."/>
            <person name="Lee J.K."/>
            <person name="Baek J.H."/>
            <person name="Jeon C.O."/>
        </authorList>
    </citation>
    <scope>NUCLEOTIDE SEQUENCE</scope>
    <source>
        <strain evidence="8">KJ51-3</strain>
    </source>
</reference>
<dbReference type="Pfam" id="PF07690">
    <property type="entry name" value="MFS_1"/>
    <property type="match status" value="1"/>
</dbReference>
<evidence type="ECO:0000313" key="9">
    <source>
        <dbReference type="Proteomes" id="UP001431181"/>
    </source>
</evidence>
<evidence type="ECO:0000259" key="7">
    <source>
        <dbReference type="PROSITE" id="PS50850"/>
    </source>
</evidence>
<dbReference type="EMBL" id="JAPEUL010000012">
    <property type="protein sequence ID" value="MCW4631438.1"/>
    <property type="molecule type" value="Genomic_DNA"/>
</dbReference>
<sequence>MIPIAYFIFLAMCSPIALNAMLPALPAIAEQLDIDSSMVQLNYSLYLAALALGQFSVGAVITKLGNRSTILLGISTFIVGGLVALITNSLWLMLLGRILQGIGGAFSMSMARALLVASSGKDRAAQQMGYIVMAIAFSQSIAPLVGSTLNTHIGWQAIFAFSAIQGAILLLFSLKLIKPAFEQPQKLTLSMMLNHYMSLIRQHSFSRYTMANTFIALCFYLFISASPHLTKGLSENNLAYGYWFILISGTFMLGGYMSTLLNKRLSLDQSIQLGNSLCLLGASILLILQISLPTSFASLFLPMSVVTLGRGISQPSYQSAAIGAADKLAGMAAGLIGFLQLSFGAVFAQAVPLMMDLHPSMIAFAILGCTLLAKCYAQNYRNKKIATDHALIFF</sequence>
<dbReference type="InterPro" id="IPR020846">
    <property type="entry name" value="MFS_dom"/>
</dbReference>
<dbReference type="PRINTS" id="PR01035">
    <property type="entry name" value="TCRTETA"/>
</dbReference>
<feature type="transmembrane region" description="Helical" evidence="6">
    <location>
        <begin position="205"/>
        <end position="223"/>
    </location>
</feature>
<evidence type="ECO:0000256" key="4">
    <source>
        <dbReference type="ARBA" id="ARBA00022989"/>
    </source>
</evidence>
<dbReference type="PANTHER" id="PTHR42718:SF9">
    <property type="entry name" value="MAJOR FACILITATOR SUPERFAMILY MULTIDRUG TRANSPORTER MFSC"/>
    <property type="match status" value="1"/>
</dbReference>
<dbReference type="Proteomes" id="UP001431181">
    <property type="component" value="Unassembled WGS sequence"/>
</dbReference>
<keyword evidence="2" id="KW-0813">Transport</keyword>
<keyword evidence="5 6" id="KW-0472">Membrane</keyword>
<dbReference type="SUPFAM" id="SSF103473">
    <property type="entry name" value="MFS general substrate transporter"/>
    <property type="match status" value="1"/>
</dbReference>
<evidence type="ECO:0000256" key="3">
    <source>
        <dbReference type="ARBA" id="ARBA00022692"/>
    </source>
</evidence>
<evidence type="ECO:0000256" key="2">
    <source>
        <dbReference type="ARBA" id="ARBA00022448"/>
    </source>
</evidence>
<proteinExistence type="predicted"/>
<dbReference type="RefSeq" id="WP_265220770.1">
    <property type="nucleotide sequence ID" value="NZ_JAPEUL010000012.1"/>
</dbReference>
<feature type="transmembrane region" description="Helical" evidence="6">
    <location>
        <begin position="273"/>
        <end position="290"/>
    </location>
</feature>
<evidence type="ECO:0000313" key="8">
    <source>
        <dbReference type="EMBL" id="MCW4631438.1"/>
    </source>
</evidence>
<comment type="caution">
    <text evidence="8">The sequence shown here is derived from an EMBL/GenBank/DDBJ whole genome shotgun (WGS) entry which is preliminary data.</text>
</comment>
<evidence type="ECO:0000256" key="5">
    <source>
        <dbReference type="ARBA" id="ARBA00023136"/>
    </source>
</evidence>
<feature type="domain" description="Major facilitator superfamily (MFS) profile" evidence="7">
    <location>
        <begin position="1"/>
        <end position="394"/>
    </location>
</feature>
<feature type="transmembrane region" description="Helical" evidence="6">
    <location>
        <begin position="332"/>
        <end position="351"/>
    </location>
</feature>
<feature type="transmembrane region" description="Helical" evidence="6">
    <location>
        <begin position="69"/>
        <end position="92"/>
    </location>
</feature>
<keyword evidence="4 6" id="KW-1133">Transmembrane helix</keyword>
<name>A0ABT3KLK7_9GAMM</name>
<dbReference type="InterPro" id="IPR011701">
    <property type="entry name" value="MFS"/>
</dbReference>
<comment type="subcellular location">
    <subcellularLocation>
        <location evidence="1">Membrane</location>
        <topology evidence="1">Multi-pass membrane protein</topology>
    </subcellularLocation>
</comment>
<feature type="transmembrane region" description="Helical" evidence="6">
    <location>
        <begin position="45"/>
        <end position="62"/>
    </location>
</feature>
<organism evidence="8 9">
    <name type="scientific">Marinomonas rhodophyticola</name>
    <dbReference type="NCBI Taxonomy" id="2992803"/>
    <lineage>
        <taxon>Bacteria</taxon>
        <taxon>Pseudomonadati</taxon>
        <taxon>Pseudomonadota</taxon>
        <taxon>Gammaproteobacteria</taxon>
        <taxon>Oceanospirillales</taxon>
        <taxon>Oceanospirillaceae</taxon>
        <taxon>Marinomonas</taxon>
    </lineage>
</organism>
<dbReference type="PROSITE" id="PS50850">
    <property type="entry name" value="MFS"/>
    <property type="match status" value="1"/>
</dbReference>
<dbReference type="Gene3D" id="1.20.1720.10">
    <property type="entry name" value="Multidrug resistance protein D"/>
    <property type="match status" value="1"/>
</dbReference>
<keyword evidence="3 6" id="KW-0812">Transmembrane</keyword>
<feature type="transmembrane region" description="Helical" evidence="6">
    <location>
        <begin position="129"/>
        <end position="149"/>
    </location>
</feature>
<dbReference type="InterPro" id="IPR036259">
    <property type="entry name" value="MFS_trans_sf"/>
</dbReference>
<dbReference type="PANTHER" id="PTHR42718">
    <property type="entry name" value="MAJOR FACILITATOR SUPERFAMILY MULTIDRUG TRANSPORTER MFSC"/>
    <property type="match status" value="1"/>
</dbReference>
<gene>
    <name evidence="8" type="ORF">ONZ52_22035</name>
</gene>
<dbReference type="InterPro" id="IPR001958">
    <property type="entry name" value="Tet-R_TetA/multi-R_MdtG-like"/>
</dbReference>
<protein>
    <submittedName>
        <fullName evidence="8">MFS transporter</fullName>
    </submittedName>
</protein>
<feature type="transmembrane region" description="Helical" evidence="6">
    <location>
        <begin position="357"/>
        <end position="377"/>
    </location>
</feature>
<accession>A0ABT3KLK7</accession>
<feature type="transmembrane region" description="Helical" evidence="6">
    <location>
        <begin position="98"/>
        <end position="117"/>
    </location>
</feature>
<feature type="transmembrane region" description="Helical" evidence="6">
    <location>
        <begin position="296"/>
        <end position="312"/>
    </location>
</feature>
<feature type="transmembrane region" description="Helical" evidence="6">
    <location>
        <begin position="243"/>
        <end position="261"/>
    </location>
</feature>